<accession>A0A381ZGN7</accession>
<evidence type="ECO:0008006" key="3">
    <source>
        <dbReference type="Google" id="ProtNLM"/>
    </source>
</evidence>
<name>A0A381ZGN7_9ZZZZ</name>
<dbReference type="SUPFAM" id="SSF52540">
    <property type="entry name" value="P-loop containing nucleoside triphosphate hydrolases"/>
    <property type="match status" value="1"/>
</dbReference>
<feature type="compositionally biased region" description="Basic residues" evidence="1">
    <location>
        <begin position="256"/>
        <end position="266"/>
    </location>
</feature>
<dbReference type="AlphaFoldDB" id="A0A381ZGN7"/>
<sequence length="266" mass="31194">MTSIMKGKVSFNEKIDSSSQDNFDELFKKSMTNSHYNNVDNDYHNGNAVIDNTFYRPTREIQAECVLVCGAPGSGKTSWATENFANVYSADDFMVKDGIYHFDPSKLSINHRQCEDQVMESLFEGKCVVYCNTNTAFTDFCNIMRKIKDSFYRKKNFSCRVRIVKMRELSIEDLVERVSEKGNGHEVELYKLVNMTNRLKWLFNTFNPIYFSWCSLVSFKKFHELNHNSEMKFNGPYMPGPNSNFKRNTRPFNPRRNNRQYYGKKN</sequence>
<gene>
    <name evidence="2" type="ORF">METZ01_LOCUS141290</name>
</gene>
<reference evidence="2" key="1">
    <citation type="submission" date="2018-05" db="EMBL/GenBank/DDBJ databases">
        <authorList>
            <person name="Lanie J.A."/>
            <person name="Ng W.-L."/>
            <person name="Kazmierczak K.M."/>
            <person name="Andrzejewski T.M."/>
            <person name="Davidsen T.M."/>
            <person name="Wayne K.J."/>
            <person name="Tettelin H."/>
            <person name="Glass J.I."/>
            <person name="Rusch D."/>
            <person name="Podicherti R."/>
            <person name="Tsui H.-C.T."/>
            <person name="Winkler M.E."/>
        </authorList>
    </citation>
    <scope>NUCLEOTIDE SEQUENCE</scope>
</reference>
<protein>
    <recommendedName>
        <fullName evidence="3">Zeta toxin domain-containing protein</fullName>
    </recommendedName>
</protein>
<evidence type="ECO:0000313" key="2">
    <source>
        <dbReference type="EMBL" id="SVA88436.1"/>
    </source>
</evidence>
<proteinExistence type="predicted"/>
<dbReference type="Gene3D" id="3.40.50.300">
    <property type="entry name" value="P-loop containing nucleotide triphosphate hydrolases"/>
    <property type="match status" value="1"/>
</dbReference>
<feature type="region of interest" description="Disordered" evidence="1">
    <location>
        <begin position="243"/>
        <end position="266"/>
    </location>
</feature>
<dbReference type="EMBL" id="UINC01021261">
    <property type="protein sequence ID" value="SVA88436.1"/>
    <property type="molecule type" value="Genomic_DNA"/>
</dbReference>
<feature type="compositionally biased region" description="Low complexity" evidence="1">
    <location>
        <begin position="244"/>
        <end position="255"/>
    </location>
</feature>
<organism evidence="2">
    <name type="scientific">marine metagenome</name>
    <dbReference type="NCBI Taxonomy" id="408172"/>
    <lineage>
        <taxon>unclassified sequences</taxon>
        <taxon>metagenomes</taxon>
        <taxon>ecological metagenomes</taxon>
    </lineage>
</organism>
<dbReference type="InterPro" id="IPR027417">
    <property type="entry name" value="P-loop_NTPase"/>
</dbReference>
<evidence type="ECO:0000256" key="1">
    <source>
        <dbReference type="SAM" id="MobiDB-lite"/>
    </source>
</evidence>